<organism evidence="10 11">
    <name type="scientific">Ramlibacter rhizophilus</name>
    <dbReference type="NCBI Taxonomy" id="1781167"/>
    <lineage>
        <taxon>Bacteria</taxon>
        <taxon>Pseudomonadati</taxon>
        <taxon>Pseudomonadota</taxon>
        <taxon>Betaproteobacteria</taxon>
        <taxon>Burkholderiales</taxon>
        <taxon>Comamonadaceae</taxon>
        <taxon>Ramlibacter</taxon>
    </lineage>
</organism>
<evidence type="ECO:0000256" key="2">
    <source>
        <dbReference type="ARBA" id="ARBA00001964"/>
    </source>
</evidence>
<dbReference type="Gene3D" id="3.40.50.1220">
    <property type="entry name" value="TPP-binding domain"/>
    <property type="match status" value="1"/>
</dbReference>
<dbReference type="InterPro" id="IPR029035">
    <property type="entry name" value="DHS-like_NAD/FAD-binding_dom"/>
</dbReference>
<dbReference type="PANTHER" id="PTHR18968">
    <property type="entry name" value="THIAMINE PYROPHOSPHATE ENZYMES"/>
    <property type="match status" value="1"/>
</dbReference>
<dbReference type="Proteomes" id="UP000297564">
    <property type="component" value="Unassembled WGS sequence"/>
</dbReference>
<dbReference type="GO" id="GO:0003984">
    <property type="term" value="F:acetolactate synthase activity"/>
    <property type="evidence" value="ECO:0007669"/>
    <property type="project" value="TreeGrafter"/>
</dbReference>
<dbReference type="GO" id="GO:0009099">
    <property type="term" value="P:L-valine biosynthetic process"/>
    <property type="evidence" value="ECO:0007669"/>
    <property type="project" value="TreeGrafter"/>
</dbReference>
<dbReference type="EMBL" id="SMLL01000003">
    <property type="protein sequence ID" value="TFZ01251.1"/>
    <property type="molecule type" value="Genomic_DNA"/>
</dbReference>
<evidence type="ECO:0000256" key="6">
    <source>
        <dbReference type="RuleBase" id="RU362132"/>
    </source>
</evidence>
<dbReference type="Gene3D" id="3.40.50.970">
    <property type="match status" value="2"/>
</dbReference>
<dbReference type="InterPro" id="IPR000399">
    <property type="entry name" value="TPP-bd_CS"/>
</dbReference>
<dbReference type="InterPro" id="IPR012000">
    <property type="entry name" value="Thiamin_PyroP_enz_cen_dom"/>
</dbReference>
<keyword evidence="11" id="KW-1185">Reference proteome</keyword>
<dbReference type="RefSeq" id="WP_135284549.1">
    <property type="nucleotide sequence ID" value="NZ_SMLL01000003.1"/>
</dbReference>
<evidence type="ECO:0000259" key="8">
    <source>
        <dbReference type="Pfam" id="PF02775"/>
    </source>
</evidence>
<evidence type="ECO:0000313" key="10">
    <source>
        <dbReference type="EMBL" id="TFZ01251.1"/>
    </source>
</evidence>
<dbReference type="GO" id="GO:0050660">
    <property type="term" value="F:flavin adenine dinucleotide binding"/>
    <property type="evidence" value="ECO:0007669"/>
    <property type="project" value="TreeGrafter"/>
</dbReference>
<dbReference type="Pfam" id="PF02775">
    <property type="entry name" value="TPP_enzyme_C"/>
    <property type="match status" value="1"/>
</dbReference>
<dbReference type="GO" id="GO:0005948">
    <property type="term" value="C:acetolactate synthase complex"/>
    <property type="evidence" value="ECO:0007669"/>
    <property type="project" value="TreeGrafter"/>
</dbReference>
<comment type="cofactor">
    <cofactor evidence="2">
        <name>thiamine diphosphate</name>
        <dbReference type="ChEBI" id="CHEBI:58937"/>
    </cofactor>
</comment>
<dbReference type="PROSITE" id="PS00187">
    <property type="entry name" value="TPP_ENZYMES"/>
    <property type="match status" value="1"/>
</dbReference>
<feature type="domain" description="Thiamine pyrophosphate enzyme TPP-binding" evidence="8">
    <location>
        <begin position="402"/>
        <end position="548"/>
    </location>
</feature>
<evidence type="ECO:0000259" key="9">
    <source>
        <dbReference type="Pfam" id="PF02776"/>
    </source>
</evidence>
<dbReference type="InterPro" id="IPR012001">
    <property type="entry name" value="Thiamin_PyroP_enz_TPP-bd_dom"/>
</dbReference>
<dbReference type="GO" id="GO:0000287">
    <property type="term" value="F:magnesium ion binding"/>
    <property type="evidence" value="ECO:0007669"/>
    <property type="project" value="InterPro"/>
</dbReference>
<proteinExistence type="inferred from homology"/>
<keyword evidence="5 6" id="KW-0786">Thiamine pyrophosphate</keyword>
<comment type="cofactor">
    <cofactor evidence="1">
        <name>Mg(2+)</name>
        <dbReference type="ChEBI" id="CHEBI:18420"/>
    </cofactor>
</comment>
<evidence type="ECO:0000256" key="5">
    <source>
        <dbReference type="ARBA" id="ARBA00023052"/>
    </source>
</evidence>
<keyword evidence="4" id="KW-0479">Metal-binding</keyword>
<reference evidence="10 11" key="1">
    <citation type="submission" date="2019-03" db="EMBL/GenBank/DDBJ databases">
        <title>Ramlibacter rhizophilus CCTCC AB2015357, whole genome shotgun sequence.</title>
        <authorList>
            <person name="Zhang X."/>
            <person name="Feng G."/>
            <person name="Zhu H."/>
        </authorList>
    </citation>
    <scope>NUCLEOTIDE SEQUENCE [LARGE SCALE GENOMIC DNA]</scope>
    <source>
        <strain evidence="10 11">CCTCC AB2015357</strain>
    </source>
</reference>
<dbReference type="GO" id="GO:0030976">
    <property type="term" value="F:thiamine pyrophosphate binding"/>
    <property type="evidence" value="ECO:0007669"/>
    <property type="project" value="InterPro"/>
</dbReference>
<dbReference type="CDD" id="cd07035">
    <property type="entry name" value="TPP_PYR_POX_like"/>
    <property type="match status" value="1"/>
</dbReference>
<comment type="similarity">
    <text evidence="3 6">Belongs to the TPP enzyme family.</text>
</comment>
<evidence type="ECO:0000256" key="4">
    <source>
        <dbReference type="ARBA" id="ARBA00022723"/>
    </source>
</evidence>
<dbReference type="SUPFAM" id="SSF52467">
    <property type="entry name" value="DHS-like NAD/FAD-binding domain"/>
    <property type="match status" value="1"/>
</dbReference>
<dbReference type="InterPro" id="IPR029061">
    <property type="entry name" value="THDP-binding"/>
</dbReference>
<evidence type="ECO:0000256" key="3">
    <source>
        <dbReference type="ARBA" id="ARBA00007812"/>
    </source>
</evidence>
<evidence type="ECO:0000256" key="1">
    <source>
        <dbReference type="ARBA" id="ARBA00001946"/>
    </source>
</evidence>
<name>A0A4Z0BQZ3_9BURK</name>
<dbReference type="GO" id="GO:0009097">
    <property type="term" value="P:isoleucine biosynthetic process"/>
    <property type="evidence" value="ECO:0007669"/>
    <property type="project" value="TreeGrafter"/>
</dbReference>
<dbReference type="SUPFAM" id="SSF52518">
    <property type="entry name" value="Thiamin diphosphate-binding fold (THDP-binding)"/>
    <property type="match status" value="2"/>
</dbReference>
<protein>
    <submittedName>
        <fullName evidence="10">Thiamine pyrophosphate-binding protein</fullName>
    </submittedName>
</protein>
<dbReference type="InterPro" id="IPR011766">
    <property type="entry name" value="TPP_enzyme_TPP-bd"/>
</dbReference>
<dbReference type="Pfam" id="PF00205">
    <property type="entry name" value="TPP_enzyme_M"/>
    <property type="match status" value="1"/>
</dbReference>
<sequence>MALRLNGAQALVRLLLAEDVRQVYGVVGGKLGPLLQAIAQHPRLGFLGLRHEAAGPMMAAACHAATGRMAVALAEMGPGGLNLASGLGVAWANHLPLLALTTNQNRAACYPHSGMFMDLDTVAVTRPVTKWNAVVHDARRLPELVRRAFREALSGRPGPVHLDIPNDVLTQDCEFAHDEFELSPERYRASGRMRPDAGGVAQALALLREARRPLVVAGGGVVASGAGEALREIARRLRAPVVPTQMALGVVPSDSPHFIGHGGLIAGQPVRSAFEEADVILAVGCRWSSWMWDEQGPFARRSHRTIAINLDPSALGHPAVHEVGLQADARAALADLLAGWDEGVGAGVDAGWLLGARAGRMAYEARLSALADEGDDGEAMHPAALARAIARALPADALAVYDGGHTSFWSNDFTPVRAERTRLHEPGMSHLGFGTPYALALQQLNPERPVVQITGDGSFGFTLAELDTARRYKLPVLTVVHNNQAWGIIRQGQKAALDFELGTALEDTDYAAIARGFGCHGERLTQVAQVAPAIARALASGLPAVLDCRTRFVPHPAMPMFGRMNRFGFDALTRLP</sequence>
<dbReference type="OrthoDB" id="2254214at2"/>
<accession>A0A4Z0BQZ3</accession>
<comment type="caution">
    <text evidence="10">The sequence shown here is derived from an EMBL/GenBank/DDBJ whole genome shotgun (WGS) entry which is preliminary data.</text>
</comment>
<dbReference type="AlphaFoldDB" id="A0A4Z0BQZ3"/>
<dbReference type="PANTHER" id="PTHR18968:SF166">
    <property type="entry name" value="2-HYDROXYACYL-COA LYASE 2"/>
    <property type="match status" value="1"/>
</dbReference>
<feature type="domain" description="Thiamine pyrophosphate enzyme N-terminal TPP-binding" evidence="9">
    <location>
        <begin position="6"/>
        <end position="118"/>
    </location>
</feature>
<dbReference type="InterPro" id="IPR045229">
    <property type="entry name" value="TPP_enz"/>
</dbReference>
<feature type="domain" description="Thiamine pyrophosphate enzyme central" evidence="7">
    <location>
        <begin position="200"/>
        <end position="336"/>
    </location>
</feature>
<evidence type="ECO:0000259" key="7">
    <source>
        <dbReference type="Pfam" id="PF00205"/>
    </source>
</evidence>
<gene>
    <name evidence="10" type="ORF">EZ242_07670</name>
</gene>
<evidence type="ECO:0000313" key="11">
    <source>
        <dbReference type="Proteomes" id="UP000297564"/>
    </source>
</evidence>
<dbReference type="Pfam" id="PF02776">
    <property type="entry name" value="TPP_enzyme_N"/>
    <property type="match status" value="1"/>
</dbReference>